<dbReference type="Pfam" id="PF02733">
    <property type="entry name" value="Dak1"/>
    <property type="match status" value="1"/>
</dbReference>
<evidence type="ECO:0000256" key="10">
    <source>
        <dbReference type="ARBA" id="ARBA00023285"/>
    </source>
</evidence>
<dbReference type="EC" id="2.7.1.28" evidence="3"/>
<dbReference type="AlphaFoldDB" id="A0A224X9Y1"/>
<comment type="function">
    <text evidence="12">Catalyzes both the phosphorylation of dihydroxyacetone and of glyceraldehyde, and the splitting of ribonucleoside diphosphate-X compounds among which FAD is the best substrate. Represses IFIH1-mediated cellular antiviral response.</text>
</comment>
<dbReference type="GO" id="GO:0034012">
    <property type="term" value="F:FAD-AMP lyase (cyclizing) activity"/>
    <property type="evidence" value="ECO:0007669"/>
    <property type="project" value="UniProtKB-EC"/>
</dbReference>
<keyword evidence="9" id="KW-0067">ATP-binding</keyword>
<dbReference type="InterPro" id="IPR004007">
    <property type="entry name" value="DhaL_dom"/>
</dbReference>
<evidence type="ECO:0000256" key="1">
    <source>
        <dbReference type="ARBA" id="ARBA00008757"/>
    </source>
</evidence>
<evidence type="ECO:0000259" key="18">
    <source>
        <dbReference type="PROSITE" id="PS51481"/>
    </source>
</evidence>
<comment type="catalytic activity">
    <reaction evidence="14">
        <text>D-glyceraldehyde + ATP = D-glyceraldehyde 3-phosphate + ADP + H(+)</text>
        <dbReference type="Rhea" id="RHEA:13941"/>
        <dbReference type="ChEBI" id="CHEBI:15378"/>
        <dbReference type="ChEBI" id="CHEBI:17378"/>
        <dbReference type="ChEBI" id="CHEBI:30616"/>
        <dbReference type="ChEBI" id="CHEBI:59776"/>
        <dbReference type="ChEBI" id="CHEBI:456216"/>
        <dbReference type="EC" id="2.7.1.28"/>
    </reaction>
</comment>
<dbReference type="FunFam" id="1.25.40.340:FF:000002">
    <property type="entry name" value="Dihydroxyacetone kinase, L subunit"/>
    <property type="match status" value="1"/>
</dbReference>
<dbReference type="InterPro" id="IPR036117">
    <property type="entry name" value="DhaL_dom_sf"/>
</dbReference>
<evidence type="ECO:0000256" key="4">
    <source>
        <dbReference type="ARBA" id="ARBA00012578"/>
    </source>
</evidence>
<dbReference type="GO" id="GO:0005829">
    <property type="term" value="C:cytosol"/>
    <property type="evidence" value="ECO:0007669"/>
    <property type="project" value="TreeGrafter"/>
</dbReference>
<dbReference type="InterPro" id="IPR050861">
    <property type="entry name" value="Dihydroxyacetone_Kinase"/>
</dbReference>
<evidence type="ECO:0000256" key="15">
    <source>
        <dbReference type="ARBA" id="ARBA00048526"/>
    </source>
</evidence>
<dbReference type="PROSITE" id="PS51481">
    <property type="entry name" value="DHAK"/>
    <property type="match status" value="1"/>
</dbReference>
<dbReference type="GO" id="GO:0004371">
    <property type="term" value="F:glycerone kinase activity"/>
    <property type="evidence" value="ECO:0007669"/>
    <property type="project" value="UniProtKB-EC"/>
</dbReference>
<dbReference type="GO" id="GO:0019563">
    <property type="term" value="P:glycerol catabolic process"/>
    <property type="evidence" value="ECO:0007669"/>
    <property type="project" value="TreeGrafter"/>
</dbReference>
<dbReference type="Pfam" id="PF02734">
    <property type="entry name" value="Dak2"/>
    <property type="match status" value="1"/>
</dbReference>
<dbReference type="Gene3D" id="3.40.50.10440">
    <property type="entry name" value="Dihydroxyacetone kinase, domain 1"/>
    <property type="match status" value="1"/>
</dbReference>
<keyword evidence="8 19" id="KW-0418">Kinase</keyword>
<dbReference type="GO" id="GO:0050354">
    <property type="term" value="F:triokinase activity"/>
    <property type="evidence" value="ECO:0007669"/>
    <property type="project" value="UniProtKB-EC"/>
</dbReference>
<dbReference type="PANTHER" id="PTHR28629">
    <property type="entry name" value="TRIOKINASE/FMN CYCLASE"/>
    <property type="match status" value="1"/>
</dbReference>
<sequence>MSTKALLINDKNDAEKDILEAVAGAYPGLFVDSSLGIVMINRERKYRTALVAAGGAGHEPFPSGYVGEAMLTAAIVGRVFTAPPSSNILATIESVSKLNKGGVLLLILNYTGDVLNAAAAMEVARTKGYKVECVIISDDVAQYGTDVKGLTGRRGMAGFILIAKILGGFSKEGKGINELVTIGRCLNCRLGTLGVCLNPCTLPGATEPMFRLDKNNIGFGLGVHGEAGIFTMQMTSMKEIVKQILIKIMACLMLEEKSNVVVVINNLGSLSMMEMFVILKEVRLQLEAMKINVDRMYAGSLFTSINMRGFQISVLNITNKEHWLYYLDEETEAFAWPGKRISHFIEKFPPRIARIELDHTVTVMEGMILNEKYGEIFRKCLHAISTALMKECDTLNLLDTVVGDGDCGTTVRHFAEGILQELHTFPIKFVASTLAMLAKLAESLMGGTLGPIFSLMLMGAAKDCETWEACWMAGIEMIQKYSTAKVGDRTLLDALIPACKGFVLHLKENGDHSWPIALKVAFERAKQGCDATKTMVPRAGRASYVDPTKVTDVDAGAYAIVIVLRTLVKGLVPEGDHQCPV</sequence>
<dbReference type="SMART" id="SM01120">
    <property type="entry name" value="Dak2"/>
    <property type="match status" value="1"/>
</dbReference>
<comment type="catalytic activity">
    <reaction evidence="16">
        <text>dihydroxyacetone + ATP = dihydroxyacetone phosphate + ADP + H(+)</text>
        <dbReference type="Rhea" id="RHEA:15773"/>
        <dbReference type="ChEBI" id="CHEBI:15378"/>
        <dbReference type="ChEBI" id="CHEBI:16016"/>
        <dbReference type="ChEBI" id="CHEBI:30616"/>
        <dbReference type="ChEBI" id="CHEBI:57642"/>
        <dbReference type="ChEBI" id="CHEBI:456216"/>
        <dbReference type="EC" id="2.7.1.29"/>
    </reaction>
</comment>
<evidence type="ECO:0000256" key="8">
    <source>
        <dbReference type="ARBA" id="ARBA00022777"/>
    </source>
</evidence>
<evidence type="ECO:0000256" key="7">
    <source>
        <dbReference type="ARBA" id="ARBA00022741"/>
    </source>
</evidence>
<dbReference type="FunFam" id="3.30.1180.20:FF:000001">
    <property type="entry name" value="Dihydroxyacetone kinase 1"/>
    <property type="match status" value="1"/>
</dbReference>
<evidence type="ECO:0000256" key="11">
    <source>
        <dbReference type="ARBA" id="ARBA00032426"/>
    </source>
</evidence>
<evidence type="ECO:0000256" key="5">
    <source>
        <dbReference type="ARBA" id="ARBA00018932"/>
    </source>
</evidence>
<dbReference type="PANTHER" id="PTHR28629:SF4">
    <property type="entry name" value="TRIOKINASE_FMN CYCLASE"/>
    <property type="match status" value="1"/>
</dbReference>
<comment type="subunit">
    <text evidence="13">Homodimer. Interacts with IFIH1 (via the CARD domains), the interaction is inhibited by viral infection.</text>
</comment>
<name>A0A224X9Y1_9HEMI</name>
<dbReference type="SUPFAM" id="SSF101473">
    <property type="entry name" value="DhaL-like"/>
    <property type="match status" value="1"/>
</dbReference>
<dbReference type="EMBL" id="GFTR01007291">
    <property type="protein sequence ID" value="JAW09135.1"/>
    <property type="molecule type" value="Transcribed_RNA"/>
</dbReference>
<evidence type="ECO:0000256" key="13">
    <source>
        <dbReference type="ARBA" id="ARBA00046681"/>
    </source>
</evidence>
<evidence type="ECO:0000256" key="6">
    <source>
        <dbReference type="ARBA" id="ARBA00022679"/>
    </source>
</evidence>
<reference evidence="19" key="1">
    <citation type="journal article" date="2018" name="PLoS Negl. Trop. Dis.">
        <title>An insight into the salivary gland and fat body transcriptome of Panstrongylus lignarius (Hemiptera: Heteroptera), the main vector of Chagas disease in Peru.</title>
        <authorList>
            <person name="Nevoa J.C."/>
            <person name="Mendes M.T."/>
            <person name="da Silva M.V."/>
            <person name="Soares S.C."/>
            <person name="Oliveira C.J.F."/>
            <person name="Ribeiro J.M.C."/>
        </authorList>
    </citation>
    <scope>NUCLEOTIDE SEQUENCE</scope>
</reference>
<proteinExistence type="inferred from homology"/>
<feature type="domain" description="DhaK" evidence="18">
    <location>
        <begin position="10"/>
        <end position="336"/>
    </location>
</feature>
<keyword evidence="10" id="KW-0170">Cobalt</keyword>
<organism evidence="19">
    <name type="scientific">Panstrongylus lignarius</name>
    <dbReference type="NCBI Taxonomy" id="156445"/>
    <lineage>
        <taxon>Eukaryota</taxon>
        <taxon>Metazoa</taxon>
        <taxon>Ecdysozoa</taxon>
        <taxon>Arthropoda</taxon>
        <taxon>Hexapoda</taxon>
        <taxon>Insecta</taxon>
        <taxon>Pterygota</taxon>
        <taxon>Neoptera</taxon>
        <taxon>Paraneoptera</taxon>
        <taxon>Hemiptera</taxon>
        <taxon>Heteroptera</taxon>
        <taxon>Panheteroptera</taxon>
        <taxon>Cimicomorpha</taxon>
        <taxon>Reduviidae</taxon>
        <taxon>Triatominae</taxon>
        <taxon>Panstrongylus</taxon>
    </lineage>
</organism>
<evidence type="ECO:0000313" key="19">
    <source>
        <dbReference type="EMBL" id="JAW09135.1"/>
    </source>
</evidence>
<dbReference type="EC" id="2.7.1.29" evidence="2"/>
<keyword evidence="6" id="KW-0808">Transferase</keyword>
<evidence type="ECO:0000256" key="9">
    <source>
        <dbReference type="ARBA" id="ARBA00022840"/>
    </source>
</evidence>
<evidence type="ECO:0000256" key="12">
    <source>
        <dbReference type="ARBA" id="ARBA00045490"/>
    </source>
</evidence>
<evidence type="ECO:0000256" key="16">
    <source>
        <dbReference type="ARBA" id="ARBA00048898"/>
    </source>
</evidence>
<dbReference type="PROSITE" id="PS51480">
    <property type="entry name" value="DHAL"/>
    <property type="match status" value="1"/>
</dbReference>
<evidence type="ECO:0000256" key="2">
    <source>
        <dbReference type="ARBA" id="ARBA00012107"/>
    </source>
</evidence>
<comment type="similarity">
    <text evidence="1">Belongs to the dihydroxyacetone kinase (DAK) family.</text>
</comment>
<keyword evidence="7" id="KW-0547">Nucleotide-binding</keyword>
<evidence type="ECO:0000256" key="3">
    <source>
        <dbReference type="ARBA" id="ARBA00012110"/>
    </source>
</evidence>
<dbReference type="Gene3D" id="3.30.1180.20">
    <property type="entry name" value="Dihydroxyacetone kinase, domain 2"/>
    <property type="match status" value="1"/>
</dbReference>
<accession>A0A224X9Y1</accession>
<dbReference type="GO" id="GO:0005524">
    <property type="term" value="F:ATP binding"/>
    <property type="evidence" value="ECO:0007669"/>
    <property type="project" value="UniProtKB-KW"/>
</dbReference>
<evidence type="ECO:0000256" key="14">
    <source>
        <dbReference type="ARBA" id="ARBA00047974"/>
    </source>
</evidence>
<dbReference type="EC" id="4.6.1.15" evidence="4"/>
<protein>
    <recommendedName>
        <fullName evidence="5">Triokinase/FMN cyclase</fullName>
        <ecNumber evidence="3">2.7.1.28</ecNumber>
        <ecNumber evidence="2">2.7.1.29</ecNumber>
        <ecNumber evidence="4">4.6.1.15</ecNumber>
    </recommendedName>
    <alternativeName>
        <fullName evidence="11">Bifunctional ATP-dependent dihydroxyacetone kinase/FAD-AMP lyase (cyclizing)</fullName>
    </alternativeName>
</protein>
<feature type="domain" description="DhaL" evidence="17">
    <location>
        <begin position="375"/>
        <end position="569"/>
    </location>
</feature>
<dbReference type="Gene3D" id="1.25.40.340">
    <property type="match status" value="1"/>
</dbReference>
<evidence type="ECO:0000259" key="17">
    <source>
        <dbReference type="PROSITE" id="PS51480"/>
    </source>
</evidence>
<dbReference type="FunFam" id="3.40.50.10440:FF:000001">
    <property type="entry name" value="Dihydroxyacetone kinase, DhaK subunit"/>
    <property type="match status" value="1"/>
</dbReference>
<dbReference type="InterPro" id="IPR004006">
    <property type="entry name" value="DhaK_dom"/>
</dbReference>
<comment type="catalytic activity">
    <reaction evidence="15">
        <text>FAD = riboflavin cyclic-4',5'-phosphate + AMP + H(+)</text>
        <dbReference type="Rhea" id="RHEA:13729"/>
        <dbReference type="ChEBI" id="CHEBI:15378"/>
        <dbReference type="ChEBI" id="CHEBI:57692"/>
        <dbReference type="ChEBI" id="CHEBI:76202"/>
        <dbReference type="ChEBI" id="CHEBI:456215"/>
        <dbReference type="EC" id="4.6.1.15"/>
    </reaction>
</comment>
<dbReference type="SUPFAM" id="SSF82549">
    <property type="entry name" value="DAK1/DegV-like"/>
    <property type="match status" value="1"/>
</dbReference>